<feature type="transmembrane region" description="Helical" evidence="6">
    <location>
        <begin position="78"/>
        <end position="102"/>
    </location>
</feature>
<evidence type="ECO:0000256" key="2">
    <source>
        <dbReference type="ARBA" id="ARBA00022692"/>
    </source>
</evidence>
<dbReference type="PANTHER" id="PTHR31465">
    <property type="entry name" value="PROTEIN RTA1-RELATED"/>
    <property type="match status" value="1"/>
</dbReference>
<dbReference type="OrthoDB" id="5384040at2759"/>
<protein>
    <submittedName>
        <fullName evidence="7">RTA1 like protein-domain-containing protein</fullName>
    </submittedName>
</protein>
<keyword evidence="3 6" id="KW-1133">Transmembrane helix</keyword>
<feature type="transmembrane region" description="Helical" evidence="6">
    <location>
        <begin position="163"/>
        <end position="182"/>
    </location>
</feature>
<proteinExistence type="predicted"/>
<accession>A0A9P8C8T5</accession>
<feature type="transmembrane region" description="Helical" evidence="6">
    <location>
        <begin position="122"/>
        <end position="143"/>
    </location>
</feature>
<evidence type="ECO:0000256" key="3">
    <source>
        <dbReference type="ARBA" id="ARBA00022989"/>
    </source>
</evidence>
<feature type="transmembrane region" description="Helical" evidence="6">
    <location>
        <begin position="203"/>
        <end position="220"/>
    </location>
</feature>
<dbReference type="EMBL" id="MU251374">
    <property type="protein sequence ID" value="KAG9238183.1"/>
    <property type="molecule type" value="Genomic_DNA"/>
</dbReference>
<comment type="caution">
    <text evidence="7">The sequence shown here is derived from an EMBL/GenBank/DDBJ whole genome shotgun (WGS) entry which is preliminary data.</text>
</comment>
<dbReference type="AlphaFoldDB" id="A0A9P8C8T5"/>
<evidence type="ECO:0000313" key="8">
    <source>
        <dbReference type="Proteomes" id="UP000824998"/>
    </source>
</evidence>
<dbReference type="Proteomes" id="UP000824998">
    <property type="component" value="Unassembled WGS sequence"/>
</dbReference>
<evidence type="ECO:0000256" key="1">
    <source>
        <dbReference type="ARBA" id="ARBA00004141"/>
    </source>
</evidence>
<reference evidence="7" key="1">
    <citation type="journal article" date="2021" name="IMA Fungus">
        <title>Genomic characterization of three marine fungi, including Emericellopsis atlantica sp. nov. with signatures of a generalist lifestyle and marine biomass degradation.</title>
        <authorList>
            <person name="Hagestad O.C."/>
            <person name="Hou L."/>
            <person name="Andersen J.H."/>
            <person name="Hansen E.H."/>
            <person name="Altermark B."/>
            <person name="Li C."/>
            <person name="Kuhnert E."/>
            <person name="Cox R.J."/>
            <person name="Crous P.W."/>
            <person name="Spatafora J.W."/>
            <person name="Lail K."/>
            <person name="Amirebrahimi M."/>
            <person name="Lipzen A."/>
            <person name="Pangilinan J."/>
            <person name="Andreopoulos W."/>
            <person name="Hayes R.D."/>
            <person name="Ng V."/>
            <person name="Grigoriev I.V."/>
            <person name="Jackson S.A."/>
            <person name="Sutton T.D.S."/>
            <person name="Dobson A.D.W."/>
            <person name="Rama T."/>
        </authorList>
    </citation>
    <scope>NUCLEOTIDE SEQUENCE</scope>
    <source>
        <strain evidence="7">TRa018bII</strain>
    </source>
</reference>
<dbReference type="GO" id="GO:0016020">
    <property type="term" value="C:membrane"/>
    <property type="evidence" value="ECO:0007669"/>
    <property type="project" value="UniProtKB-SubCell"/>
</dbReference>
<gene>
    <name evidence="7" type="ORF">BJ875DRAFT_451884</name>
</gene>
<feature type="transmembrane region" description="Helical" evidence="6">
    <location>
        <begin position="52"/>
        <end position="72"/>
    </location>
</feature>
<keyword evidence="4 6" id="KW-0472">Membrane</keyword>
<feature type="transmembrane region" description="Helical" evidence="6">
    <location>
        <begin position="20"/>
        <end position="40"/>
    </location>
</feature>
<name>A0A9P8C8T5_9HELO</name>
<evidence type="ECO:0000256" key="5">
    <source>
        <dbReference type="SAM" id="MobiDB-lite"/>
    </source>
</evidence>
<evidence type="ECO:0000256" key="6">
    <source>
        <dbReference type="SAM" id="Phobius"/>
    </source>
</evidence>
<feature type="compositionally biased region" description="Basic and acidic residues" evidence="5">
    <location>
        <begin position="281"/>
        <end position="296"/>
    </location>
</feature>
<dbReference type="Pfam" id="PF04479">
    <property type="entry name" value="RTA1"/>
    <property type="match status" value="1"/>
</dbReference>
<sequence>MWYQCLPRNYPGNQFFYCPSMGASILFSILFGFTTIGHIWQAAHYKKPFMWVLIMGAIWQTLAFIIRCISIMNPLDVAINNVTYCLVLLAPLWTNAFCYMVVARLVHMYMPNHRLLRIKGSWLAVLFVLLDVVAFIIQLLGALDAINTNEKVAQRGIDIYTGGISTQEAFILGFTFLTVVFLRKLKGGETTKLDNGRAVKLTNLIFVVLGLISFRIIYRIIEFSAGFGSKITREIAQHEAWQYCFDTLPMFLALVAFHVYHPGKVLQGQDSQFPTRKEKKAIKAEKKEEKKQRKAEAALAGA</sequence>
<keyword evidence="2 6" id="KW-0812">Transmembrane</keyword>
<dbReference type="PANTHER" id="PTHR31465:SF15">
    <property type="entry name" value="LIPID TRANSPORTER ATNI-RELATED"/>
    <property type="match status" value="1"/>
</dbReference>
<evidence type="ECO:0000313" key="7">
    <source>
        <dbReference type="EMBL" id="KAG9238183.1"/>
    </source>
</evidence>
<comment type="subcellular location">
    <subcellularLocation>
        <location evidence="1">Membrane</location>
        <topology evidence="1">Multi-pass membrane protein</topology>
    </subcellularLocation>
</comment>
<organism evidence="7 8">
    <name type="scientific">Amylocarpus encephaloides</name>
    <dbReference type="NCBI Taxonomy" id="45428"/>
    <lineage>
        <taxon>Eukaryota</taxon>
        <taxon>Fungi</taxon>
        <taxon>Dikarya</taxon>
        <taxon>Ascomycota</taxon>
        <taxon>Pezizomycotina</taxon>
        <taxon>Leotiomycetes</taxon>
        <taxon>Helotiales</taxon>
        <taxon>Helotiales incertae sedis</taxon>
        <taxon>Amylocarpus</taxon>
    </lineage>
</organism>
<evidence type="ECO:0000256" key="4">
    <source>
        <dbReference type="ARBA" id="ARBA00023136"/>
    </source>
</evidence>
<keyword evidence="8" id="KW-1185">Reference proteome</keyword>
<dbReference type="InterPro" id="IPR007568">
    <property type="entry name" value="RTA1"/>
</dbReference>
<feature type="region of interest" description="Disordered" evidence="5">
    <location>
        <begin position="270"/>
        <end position="302"/>
    </location>
</feature>